<gene>
    <name evidence="1" type="ORF">METZ01_LOCUS275829</name>
</gene>
<protein>
    <submittedName>
        <fullName evidence="1">Uncharacterized protein</fullName>
    </submittedName>
</protein>
<proteinExistence type="predicted"/>
<evidence type="ECO:0000313" key="1">
    <source>
        <dbReference type="EMBL" id="SVC22975.1"/>
    </source>
</evidence>
<name>A0A382KHA9_9ZZZZ</name>
<dbReference type="AlphaFoldDB" id="A0A382KHA9"/>
<accession>A0A382KHA9</accession>
<dbReference type="EMBL" id="UINC01080230">
    <property type="protein sequence ID" value="SVC22975.1"/>
    <property type="molecule type" value="Genomic_DNA"/>
</dbReference>
<sequence length="93" mass="10781">MKNLNFQREGSTPTKTEMRELIEIEKKKFLENGGVIEVLKAHVGPETPSCFTKEWEQPAILGIPSEIDNMYKQYEGISSNFLNEQYAHKIEDY</sequence>
<reference evidence="1" key="1">
    <citation type="submission" date="2018-05" db="EMBL/GenBank/DDBJ databases">
        <authorList>
            <person name="Lanie J.A."/>
            <person name="Ng W.-L."/>
            <person name="Kazmierczak K.M."/>
            <person name="Andrzejewski T.M."/>
            <person name="Davidsen T.M."/>
            <person name="Wayne K.J."/>
            <person name="Tettelin H."/>
            <person name="Glass J.I."/>
            <person name="Rusch D."/>
            <person name="Podicherti R."/>
            <person name="Tsui H.-C.T."/>
            <person name="Winkler M.E."/>
        </authorList>
    </citation>
    <scope>NUCLEOTIDE SEQUENCE</scope>
</reference>
<organism evidence="1">
    <name type="scientific">marine metagenome</name>
    <dbReference type="NCBI Taxonomy" id="408172"/>
    <lineage>
        <taxon>unclassified sequences</taxon>
        <taxon>metagenomes</taxon>
        <taxon>ecological metagenomes</taxon>
    </lineage>
</organism>